<dbReference type="RefSeq" id="WP_310549426.1">
    <property type="nucleotide sequence ID" value="NZ_JAVKGR010000030.1"/>
</dbReference>
<keyword evidence="2" id="KW-0812">Transmembrane</keyword>
<evidence type="ECO:0000313" key="4">
    <source>
        <dbReference type="Proteomes" id="UP001251870"/>
    </source>
</evidence>
<evidence type="ECO:0000256" key="2">
    <source>
        <dbReference type="SAM" id="Phobius"/>
    </source>
</evidence>
<dbReference type="EMBL" id="JAVKGR010000030">
    <property type="protein sequence ID" value="MDR8020446.1"/>
    <property type="molecule type" value="Genomic_DNA"/>
</dbReference>
<feature type="region of interest" description="Disordered" evidence="1">
    <location>
        <begin position="84"/>
        <end position="110"/>
    </location>
</feature>
<feature type="transmembrane region" description="Helical" evidence="2">
    <location>
        <begin position="48"/>
        <end position="71"/>
    </location>
</feature>
<keyword evidence="2" id="KW-1133">Transmembrane helix</keyword>
<reference evidence="3 4" key="1">
    <citation type="submission" date="2023-09" db="EMBL/GenBank/DDBJ databases">
        <title>Description of three actinobacteria isolated from air of manufacturing shop in a pharmaceutical factory.</title>
        <authorList>
            <person name="Zhang D.-F."/>
        </authorList>
    </citation>
    <scope>NUCLEOTIDE SEQUENCE [LARGE SCALE GENOMIC DNA]</scope>
    <source>
        <strain evidence="3 4">LY-0111</strain>
    </source>
</reference>
<proteinExistence type="predicted"/>
<keyword evidence="2" id="KW-0472">Membrane</keyword>
<feature type="compositionally biased region" description="Basic residues" evidence="1">
    <location>
        <begin position="88"/>
        <end position="99"/>
    </location>
</feature>
<organism evidence="3 4">
    <name type="scientific">Nesterenkonia aerolata</name>
    <dbReference type="NCBI Taxonomy" id="3074079"/>
    <lineage>
        <taxon>Bacteria</taxon>
        <taxon>Bacillati</taxon>
        <taxon>Actinomycetota</taxon>
        <taxon>Actinomycetes</taxon>
        <taxon>Micrococcales</taxon>
        <taxon>Micrococcaceae</taxon>
        <taxon>Nesterenkonia</taxon>
    </lineage>
</organism>
<name>A0ABU2DVA2_9MICC</name>
<accession>A0ABU2DVA2</accession>
<dbReference type="Proteomes" id="UP001251870">
    <property type="component" value="Unassembled WGS sequence"/>
</dbReference>
<feature type="transmembrane region" description="Helical" evidence="2">
    <location>
        <begin position="16"/>
        <end position="36"/>
    </location>
</feature>
<evidence type="ECO:0000313" key="3">
    <source>
        <dbReference type="EMBL" id="MDR8020446.1"/>
    </source>
</evidence>
<comment type="caution">
    <text evidence="3">The sequence shown here is derived from an EMBL/GenBank/DDBJ whole genome shotgun (WGS) entry which is preliminary data.</text>
</comment>
<evidence type="ECO:0000256" key="1">
    <source>
        <dbReference type="SAM" id="MobiDB-lite"/>
    </source>
</evidence>
<sequence length="110" mass="12896">MRAIDNVDWYRHYTQYIYCYIFPGLFPFLGAAAIVTGFERLGTPLPEWLAALIIVPTFPLAIMGFIGILAIDLPGPITPRWIRERNRERRRQHRQRRAERRAARQAKNTT</sequence>
<protein>
    <submittedName>
        <fullName evidence="3">Uncharacterized protein</fullName>
    </submittedName>
</protein>
<keyword evidence="4" id="KW-1185">Reference proteome</keyword>
<gene>
    <name evidence="3" type="ORF">RIL96_12845</name>
</gene>